<feature type="transmembrane region" description="Helical" evidence="18">
    <location>
        <begin position="451"/>
        <end position="471"/>
    </location>
</feature>
<dbReference type="EMBL" id="JAQGDS010000006">
    <property type="protein sequence ID" value="KAJ6259482.1"/>
    <property type="molecule type" value="Genomic_DNA"/>
</dbReference>
<dbReference type="PROSITE" id="PS00154">
    <property type="entry name" value="ATPASE_E1_E2"/>
    <property type="match status" value="1"/>
</dbReference>
<evidence type="ECO:0000256" key="17">
    <source>
        <dbReference type="ARBA" id="ARBA00059328"/>
    </source>
</evidence>
<keyword evidence="8 18" id="KW-0106">Calcium</keyword>
<feature type="transmembrane region" description="Helical" evidence="18">
    <location>
        <begin position="930"/>
        <end position="951"/>
    </location>
</feature>
<dbReference type="InterPro" id="IPR023299">
    <property type="entry name" value="ATPase_P-typ_cyto_dom_N"/>
</dbReference>
<feature type="compositionally biased region" description="Pro residues" evidence="19">
    <location>
        <begin position="1"/>
        <end position="13"/>
    </location>
</feature>
<comment type="function">
    <text evidence="18">Catalyzes the hydrolysis of ATP coupled with the transport of calcium.</text>
</comment>
<feature type="region of interest" description="Disordered" evidence="19">
    <location>
        <begin position="175"/>
        <end position="200"/>
    </location>
</feature>
<keyword evidence="5 18" id="KW-0812">Transmembrane</keyword>
<feature type="transmembrane region" description="Helical" evidence="18">
    <location>
        <begin position="1013"/>
        <end position="1032"/>
    </location>
</feature>
<dbReference type="Pfam" id="PF00122">
    <property type="entry name" value="E1-E2_ATPase"/>
    <property type="match status" value="1"/>
</dbReference>
<dbReference type="SFLD" id="SFLDS00003">
    <property type="entry name" value="Haloacid_Dehalogenase"/>
    <property type="match status" value="1"/>
</dbReference>
<evidence type="ECO:0000256" key="16">
    <source>
        <dbReference type="ARBA" id="ARBA00048694"/>
    </source>
</evidence>
<keyword evidence="9 18" id="KW-0067">ATP-binding</keyword>
<evidence type="ECO:0000256" key="18">
    <source>
        <dbReference type="RuleBase" id="RU361146"/>
    </source>
</evidence>
<organism evidence="23 24">
    <name type="scientific">Drechslerella dactyloides</name>
    <name type="common">Nematode-trapping fungus</name>
    <name type="synonym">Arthrobotrys dactyloides</name>
    <dbReference type="NCBI Taxonomy" id="74499"/>
    <lineage>
        <taxon>Eukaryota</taxon>
        <taxon>Fungi</taxon>
        <taxon>Dikarya</taxon>
        <taxon>Ascomycota</taxon>
        <taxon>Pezizomycotina</taxon>
        <taxon>Orbiliomycetes</taxon>
        <taxon>Orbiliales</taxon>
        <taxon>Orbiliaceae</taxon>
        <taxon>Drechslerella</taxon>
    </lineage>
</organism>
<feature type="region of interest" description="Disordered" evidence="19">
    <location>
        <begin position="1"/>
        <end position="107"/>
    </location>
</feature>
<keyword evidence="7 18" id="KW-0547">Nucleotide-binding</keyword>
<dbReference type="InterPro" id="IPR036412">
    <property type="entry name" value="HAD-like_sf"/>
</dbReference>
<feature type="transmembrane region" description="Helical" evidence="18">
    <location>
        <begin position="1113"/>
        <end position="1134"/>
    </location>
</feature>
<keyword evidence="10" id="KW-0460">Magnesium</keyword>
<evidence type="ECO:0000256" key="14">
    <source>
        <dbReference type="ARBA" id="ARBA00023136"/>
    </source>
</evidence>
<keyword evidence="3" id="KW-0926">Vacuole</keyword>
<keyword evidence="12 18" id="KW-1133">Transmembrane helix</keyword>
<feature type="domain" description="P-type ATPase A" evidence="20">
    <location>
        <begin position="316"/>
        <end position="430"/>
    </location>
</feature>
<evidence type="ECO:0000256" key="2">
    <source>
        <dbReference type="ARBA" id="ARBA00022448"/>
    </source>
</evidence>
<dbReference type="GO" id="GO:0005886">
    <property type="term" value="C:plasma membrane"/>
    <property type="evidence" value="ECO:0007669"/>
    <property type="project" value="TreeGrafter"/>
</dbReference>
<evidence type="ECO:0000256" key="9">
    <source>
        <dbReference type="ARBA" id="ARBA00022840"/>
    </source>
</evidence>
<dbReference type="InterPro" id="IPR004014">
    <property type="entry name" value="ATPase_P-typ_cation-transptr_N"/>
</dbReference>
<evidence type="ECO:0000256" key="4">
    <source>
        <dbReference type="ARBA" id="ARBA00022568"/>
    </source>
</evidence>
<dbReference type="FunFam" id="3.40.1110.10:FF:000031">
    <property type="entry name" value="Calcium-transporting ATPase"/>
    <property type="match status" value="1"/>
</dbReference>
<feature type="domain" description="Cation-transporting P-type ATPase N-terminal" evidence="22">
    <location>
        <begin position="201"/>
        <end position="248"/>
    </location>
</feature>
<dbReference type="InterPro" id="IPR023214">
    <property type="entry name" value="HAD_sf"/>
</dbReference>
<comment type="catalytic activity">
    <reaction evidence="16 18">
        <text>Ca(2+)(in) + ATP + H2O = Ca(2+)(out) + ADP + phosphate + H(+)</text>
        <dbReference type="Rhea" id="RHEA:18105"/>
        <dbReference type="ChEBI" id="CHEBI:15377"/>
        <dbReference type="ChEBI" id="CHEBI:15378"/>
        <dbReference type="ChEBI" id="CHEBI:29108"/>
        <dbReference type="ChEBI" id="CHEBI:30616"/>
        <dbReference type="ChEBI" id="CHEBI:43474"/>
        <dbReference type="ChEBI" id="CHEBI:456216"/>
        <dbReference type="EC" id="7.2.2.10"/>
    </reaction>
</comment>
<feature type="compositionally biased region" description="Polar residues" evidence="19">
    <location>
        <begin position="68"/>
        <end position="86"/>
    </location>
</feature>
<feature type="compositionally biased region" description="Polar residues" evidence="19">
    <location>
        <begin position="1288"/>
        <end position="1297"/>
    </location>
</feature>
<keyword evidence="2 18" id="KW-0813">Transport</keyword>
<evidence type="ECO:0000256" key="15">
    <source>
        <dbReference type="ARBA" id="ARBA00038148"/>
    </source>
</evidence>
<keyword evidence="11" id="KW-1278">Translocase</keyword>
<dbReference type="FunFam" id="1.20.1110.10:FF:000002">
    <property type="entry name" value="Calcium-transporting ATPase"/>
    <property type="match status" value="1"/>
</dbReference>
<dbReference type="Gene3D" id="3.40.1110.10">
    <property type="entry name" value="Calcium-transporting ATPase, cytoplasmic domain N"/>
    <property type="match status" value="1"/>
</dbReference>
<dbReference type="SFLD" id="SFLDF00027">
    <property type="entry name" value="p-type_atpase"/>
    <property type="match status" value="1"/>
</dbReference>
<dbReference type="PRINTS" id="PR00121">
    <property type="entry name" value="NAKATPASE"/>
</dbReference>
<dbReference type="EC" id="7.2.2.10" evidence="18"/>
<dbReference type="GO" id="GO:0005524">
    <property type="term" value="F:ATP binding"/>
    <property type="evidence" value="ECO:0007669"/>
    <property type="project" value="UniProtKB-KW"/>
</dbReference>
<keyword evidence="4 18" id="KW-0109">Calcium transport</keyword>
<dbReference type="Proteomes" id="UP001221413">
    <property type="component" value="Unassembled WGS sequence"/>
</dbReference>
<dbReference type="GO" id="GO:0006874">
    <property type="term" value="P:intracellular calcium ion homeostasis"/>
    <property type="evidence" value="ECO:0007669"/>
    <property type="project" value="UniProtKB-ARBA"/>
</dbReference>
<feature type="transmembrane region" description="Helical" evidence="18">
    <location>
        <begin position="237"/>
        <end position="257"/>
    </location>
</feature>
<dbReference type="InterPro" id="IPR018303">
    <property type="entry name" value="ATPase_P-typ_P_site"/>
</dbReference>
<evidence type="ECO:0000256" key="19">
    <source>
        <dbReference type="SAM" id="MobiDB-lite"/>
    </source>
</evidence>
<evidence type="ECO:0000313" key="24">
    <source>
        <dbReference type="Proteomes" id="UP001221413"/>
    </source>
</evidence>
<evidence type="ECO:0000256" key="13">
    <source>
        <dbReference type="ARBA" id="ARBA00023065"/>
    </source>
</evidence>
<dbReference type="SFLD" id="SFLDG00002">
    <property type="entry name" value="C1.7:_P-type_atpase_like"/>
    <property type="match status" value="1"/>
</dbReference>
<keyword evidence="6" id="KW-0479">Metal-binding</keyword>
<dbReference type="NCBIfam" id="TIGR01494">
    <property type="entry name" value="ATPase_P-type"/>
    <property type="match status" value="2"/>
</dbReference>
<evidence type="ECO:0000256" key="10">
    <source>
        <dbReference type="ARBA" id="ARBA00022842"/>
    </source>
</evidence>
<dbReference type="InterPro" id="IPR044492">
    <property type="entry name" value="P_typ_ATPase_HD_dom"/>
</dbReference>
<dbReference type="Gene3D" id="2.70.150.10">
    <property type="entry name" value="Calcium-transporting ATPase, cytoplasmic transduction domain A"/>
    <property type="match status" value="1"/>
</dbReference>
<dbReference type="GO" id="GO:0005388">
    <property type="term" value="F:P-type calcium transporter activity"/>
    <property type="evidence" value="ECO:0007669"/>
    <property type="project" value="UniProtKB-EC"/>
</dbReference>
<evidence type="ECO:0000256" key="11">
    <source>
        <dbReference type="ARBA" id="ARBA00022967"/>
    </source>
</evidence>
<comment type="caution">
    <text evidence="23">The sequence shown here is derived from an EMBL/GenBank/DDBJ whole genome shotgun (WGS) entry which is preliminary data.</text>
</comment>
<evidence type="ECO:0000259" key="20">
    <source>
        <dbReference type="Pfam" id="PF00122"/>
    </source>
</evidence>
<keyword evidence="14 18" id="KW-0472">Membrane</keyword>
<dbReference type="GO" id="GO:0016887">
    <property type="term" value="F:ATP hydrolysis activity"/>
    <property type="evidence" value="ECO:0007669"/>
    <property type="project" value="InterPro"/>
</dbReference>
<dbReference type="SUPFAM" id="SSF56784">
    <property type="entry name" value="HAD-like"/>
    <property type="match status" value="1"/>
</dbReference>
<dbReference type="PANTHER" id="PTHR24093">
    <property type="entry name" value="CATION TRANSPORTING ATPASE"/>
    <property type="match status" value="1"/>
</dbReference>
<reference evidence="23" key="1">
    <citation type="submission" date="2023-01" db="EMBL/GenBank/DDBJ databases">
        <title>The chitinases involved in constricting ring structure development in the nematode-trapping fungus Drechslerella dactyloides.</title>
        <authorList>
            <person name="Wang R."/>
            <person name="Zhang L."/>
            <person name="Tang P."/>
            <person name="Li S."/>
            <person name="Liang L."/>
        </authorList>
    </citation>
    <scope>NUCLEOTIDE SEQUENCE</scope>
    <source>
        <strain evidence="23">YMF1.00031</strain>
    </source>
</reference>
<dbReference type="InterPro" id="IPR059000">
    <property type="entry name" value="ATPase_P-type_domA"/>
</dbReference>
<dbReference type="GO" id="GO:0046872">
    <property type="term" value="F:metal ion binding"/>
    <property type="evidence" value="ECO:0007669"/>
    <property type="project" value="UniProtKB-KW"/>
</dbReference>
<dbReference type="GO" id="GO:0005774">
    <property type="term" value="C:vacuolar membrane"/>
    <property type="evidence" value="ECO:0007669"/>
    <property type="project" value="UniProtKB-SubCell"/>
</dbReference>
<feature type="transmembrane region" description="Helical" evidence="18">
    <location>
        <begin position="963"/>
        <end position="981"/>
    </location>
</feature>
<feature type="domain" description="Cation-transporting P-type ATPase C-terminal" evidence="21">
    <location>
        <begin position="958"/>
        <end position="1134"/>
    </location>
</feature>
<feature type="region of interest" description="Disordered" evidence="19">
    <location>
        <begin position="1203"/>
        <end position="1246"/>
    </location>
</feature>
<dbReference type="PRINTS" id="PR00119">
    <property type="entry name" value="CATATPASE"/>
</dbReference>
<dbReference type="SUPFAM" id="SSF81660">
    <property type="entry name" value="Metal cation-transporting ATPase, ATP-binding domain N"/>
    <property type="match status" value="1"/>
</dbReference>
<feature type="transmembrane region" description="Helical" evidence="18">
    <location>
        <begin position="277"/>
        <end position="297"/>
    </location>
</feature>
<dbReference type="FunFam" id="2.70.150.10:FF:000028">
    <property type="entry name" value="Calcium-transporting ATPase"/>
    <property type="match status" value="1"/>
</dbReference>
<evidence type="ECO:0000256" key="7">
    <source>
        <dbReference type="ARBA" id="ARBA00022741"/>
    </source>
</evidence>
<gene>
    <name evidence="23" type="ORF">Dda_5119</name>
</gene>
<keyword evidence="13 18" id="KW-0406">Ion transport</keyword>
<comment type="similarity">
    <text evidence="15 18">Belongs to the cation transport ATPase (P-type) (TC 3.A.3) family.</text>
</comment>
<protein>
    <recommendedName>
        <fullName evidence="18">Calcium-transporting ATPase</fullName>
        <ecNumber evidence="18">7.2.2.10</ecNumber>
    </recommendedName>
</protein>
<evidence type="ECO:0000256" key="6">
    <source>
        <dbReference type="ARBA" id="ARBA00022723"/>
    </source>
</evidence>
<feature type="region of interest" description="Disordered" evidence="19">
    <location>
        <begin position="1284"/>
        <end position="1320"/>
    </location>
</feature>
<sequence>MSTPNQPPGSPRPEVPKLTVPEQGTPISPSGASGSGDESIKPASRSGKPFLEVPGTDSRGNSIDEKNFQSPTFSNGGTTIVQSSGAEISDEEALRPDPGTEADFKVEDNRFAYTPGQLNKIINPKSLPALKALGGLKGLEYGLRTSVTSGLNVEETTLEGVVSIDEARNKMEAYRGKTQEEEIAPEAPAAPEEEAPPAQISEQSFQDRIRIYKRNVLPEKKAKSIFLLMWIALQDKVLILLSFAAVISLALGIYQTIQAQNQAKKNPDAPESKEAHVEWVEGVAIIVAVLIVVVVGAGNDWQKERQFVKLNKRKEDRYVKAMRSGKVCQISVYDILVGDVLYLEPGDMIPADGVFISGHNVKCDESSATGEIDQIKKTPADDCMVQMLAGGNVKKLDPFILSGGKVLEGLGTYLVTSVGVNSSHGKIMMALREDVEATPLQVKLNGLAEGIAKIGGAAALLLFVVLLIRFLANLKNFNGTADAKAQRFIQILITAITIVVVAVPEGLPLAVTLALAFATTRMLRDNNLVRVLRSCETMGNATTVCSDKTGTLTRNEMTVVAGILGLDLRFGSQVSEKKTADEIPMGDVNGRLSEDVKGLLVQSIAINSTAFEGDEDGKTAFIGSKTETALLNFAREHLGMGPLAHERSNANVVQLVPFDSSRKCMAAVVKLSSGKFRLYVKGASEILVKQTTQIVANPGSALSEVLLTGDQVESIEASIISFAKRSLRTIGLVYRDFTEWPPRGARVEEDDPKQAVFADVFREMTFLCLVGIQDPLRPGVPEAVKQCQKAGVFVRMVTGDNLITAKAIATDCGIYTEGGLVMEGPDFRRLNKSQMRELIPRLQVLARSSPEDKQILVRNLKEMGETVAVTGDGTNDGPALKMADIGFSMGIAGTEVAKEASAIILMDDNFSSIVKALMWGRAVNDAVKKFLQFQLTVNITAVLLAFVTAVASETETPVLKAVQLLWVNLIMDTFAALALATDPPPPEILNRPPQRKSAPLITVNMWKMIIGQAIYQLVVTFVLHFAGGSILGYDLSQEHKRDELASLVFNTFVWMQIFNQYNNRRLDNKFNVFEGIHRNYFFIIINVIMVGGQVMIIFVGGAALGVVRLDGPQWAISLILGAISLIIGVVVRLIPDPVFKKVLPKAMYRDRKTPDLFVTDDDHRFEWNQGIEDIRQELQFIKMIRGGRLNALKFRTKEIKHRLLPLSKSSTHQPPGSPDDHSNNGSQIPPPSPSSHRRRRSRSNSAFAAAAMVPSIVAGSVGGWSPIEKPMDGSGVAFPIPIAPQLSRAGSQQSVSRAENAEASGSKTPPTPEEKTSEPK</sequence>
<evidence type="ECO:0000256" key="1">
    <source>
        <dbReference type="ARBA" id="ARBA00004128"/>
    </source>
</evidence>
<evidence type="ECO:0000256" key="12">
    <source>
        <dbReference type="ARBA" id="ARBA00022989"/>
    </source>
</evidence>
<dbReference type="Pfam" id="PF08282">
    <property type="entry name" value="Hydrolase_3"/>
    <property type="match status" value="1"/>
</dbReference>
<evidence type="ECO:0000256" key="8">
    <source>
        <dbReference type="ARBA" id="ARBA00022837"/>
    </source>
</evidence>
<dbReference type="SUPFAM" id="SSF81653">
    <property type="entry name" value="Calcium ATPase, transduction domain A"/>
    <property type="match status" value="1"/>
</dbReference>
<evidence type="ECO:0000259" key="22">
    <source>
        <dbReference type="Pfam" id="PF00690"/>
    </source>
</evidence>
<dbReference type="InterPro" id="IPR023298">
    <property type="entry name" value="ATPase_P-typ_TM_dom_sf"/>
</dbReference>
<evidence type="ECO:0000256" key="5">
    <source>
        <dbReference type="ARBA" id="ARBA00022692"/>
    </source>
</evidence>
<accession>A0AAD6IZY2</accession>
<feature type="transmembrane region" description="Helical" evidence="18">
    <location>
        <begin position="491"/>
        <end position="518"/>
    </location>
</feature>
<dbReference type="Gene3D" id="1.20.1110.10">
    <property type="entry name" value="Calcium-transporting ATPase, transmembrane domain"/>
    <property type="match status" value="1"/>
</dbReference>
<dbReference type="Gene3D" id="3.40.50.1000">
    <property type="entry name" value="HAD superfamily/HAD-like"/>
    <property type="match status" value="1"/>
</dbReference>
<keyword evidence="24" id="KW-1185">Reference proteome</keyword>
<evidence type="ECO:0000259" key="21">
    <source>
        <dbReference type="Pfam" id="PF00689"/>
    </source>
</evidence>
<dbReference type="FunFam" id="3.40.50.1000:FF:000018">
    <property type="entry name" value="Calcium-transporting ATPase"/>
    <property type="match status" value="1"/>
</dbReference>
<dbReference type="InterPro" id="IPR008250">
    <property type="entry name" value="ATPase_P-typ_transduc_dom_A_sf"/>
</dbReference>
<dbReference type="InterPro" id="IPR001757">
    <property type="entry name" value="P_typ_ATPase"/>
</dbReference>
<proteinExistence type="inferred from homology"/>
<dbReference type="InterPro" id="IPR006408">
    <property type="entry name" value="P-type_ATPase_IIB"/>
</dbReference>
<dbReference type="SUPFAM" id="SSF81665">
    <property type="entry name" value="Calcium ATPase, transmembrane domain M"/>
    <property type="match status" value="1"/>
</dbReference>
<dbReference type="NCBIfam" id="TIGR01517">
    <property type="entry name" value="ATPase-IIB_Ca"/>
    <property type="match status" value="1"/>
</dbReference>
<dbReference type="Pfam" id="PF00690">
    <property type="entry name" value="Cation_ATPase_N"/>
    <property type="match status" value="1"/>
</dbReference>
<feature type="transmembrane region" description="Helical" evidence="18">
    <location>
        <begin position="1246"/>
        <end position="1267"/>
    </location>
</feature>
<evidence type="ECO:0000313" key="23">
    <source>
        <dbReference type="EMBL" id="KAJ6259482.1"/>
    </source>
</evidence>
<dbReference type="CDD" id="cd02081">
    <property type="entry name" value="P-type_ATPase_Ca_PMCA-like"/>
    <property type="match status" value="1"/>
</dbReference>
<comment type="function">
    <text evidence="17">This magnesium-dependent enzyme catalyzes the hydrolysis of ATP coupled with the transport of calcium. Transports the calcium to the vacuole and participates in the control of the cytosolic free calcium.</text>
</comment>
<comment type="subcellular location">
    <subcellularLocation>
        <location evidence="18">Membrane</location>
        <topology evidence="18">Multi-pass membrane protein</topology>
    </subcellularLocation>
    <subcellularLocation>
        <location evidence="1">Vacuole membrane</location>
        <topology evidence="1">Multi-pass membrane protein</topology>
    </subcellularLocation>
</comment>
<name>A0AAD6IZY2_DREDA</name>
<feature type="transmembrane region" description="Helical" evidence="18">
    <location>
        <begin position="1081"/>
        <end position="1107"/>
    </location>
</feature>
<dbReference type="PANTHER" id="PTHR24093:SF369">
    <property type="entry name" value="CALCIUM-TRANSPORTING ATPASE"/>
    <property type="match status" value="1"/>
</dbReference>
<dbReference type="FunFam" id="1.20.1110.10:FF:000039">
    <property type="entry name" value="Calcium-transporting ATPase"/>
    <property type="match status" value="1"/>
</dbReference>
<dbReference type="Pfam" id="PF13246">
    <property type="entry name" value="Cation_ATPase"/>
    <property type="match status" value="1"/>
</dbReference>
<evidence type="ECO:0000256" key="3">
    <source>
        <dbReference type="ARBA" id="ARBA00022554"/>
    </source>
</evidence>
<dbReference type="Pfam" id="PF00689">
    <property type="entry name" value="Cation_ATPase_C"/>
    <property type="match status" value="1"/>
</dbReference>
<dbReference type="InterPro" id="IPR006068">
    <property type="entry name" value="ATPase_P-typ_cation-transptr_C"/>
</dbReference>